<dbReference type="Proteomes" id="UP000184203">
    <property type="component" value="Unassembled WGS sequence"/>
</dbReference>
<feature type="transmembrane region" description="Helical" evidence="7">
    <location>
        <begin position="207"/>
        <end position="228"/>
    </location>
</feature>
<organism evidence="8 10">
    <name type="scientific">Haladaptatus paucihalophilus DX253</name>
    <dbReference type="NCBI Taxonomy" id="797209"/>
    <lineage>
        <taxon>Archaea</taxon>
        <taxon>Methanobacteriati</taxon>
        <taxon>Methanobacteriota</taxon>
        <taxon>Stenosarchaea group</taxon>
        <taxon>Halobacteria</taxon>
        <taxon>Halobacteriales</taxon>
        <taxon>Haladaptataceae</taxon>
        <taxon>Haladaptatus</taxon>
    </lineage>
</organism>
<dbReference type="Pfam" id="PF01594">
    <property type="entry name" value="AI-2E_transport"/>
    <property type="match status" value="1"/>
</dbReference>
<reference evidence="8 10" key="1">
    <citation type="journal article" date="2014" name="ISME J.">
        <title>Trehalose/2-sulfotrehalose biosynthesis and glycine-betaine uptake are widely spread mechanisms for osmoadaptation in the Halobacteriales.</title>
        <authorList>
            <person name="Youssef N.H."/>
            <person name="Savage-Ashlock K.N."/>
            <person name="McCully A.L."/>
            <person name="Luedtke B."/>
            <person name="Shaw E.I."/>
            <person name="Hoff W.D."/>
            <person name="Elshahed M.S."/>
        </authorList>
    </citation>
    <scope>NUCLEOTIDE SEQUENCE [LARGE SCALE GENOMIC DNA]</scope>
    <source>
        <strain evidence="8 10">DX253</strain>
    </source>
</reference>
<reference evidence="9" key="2">
    <citation type="submission" date="2016-11" db="EMBL/GenBank/DDBJ databases">
        <authorList>
            <person name="Jaros S."/>
            <person name="Januszkiewicz K."/>
            <person name="Wedrychowicz H."/>
        </authorList>
    </citation>
    <scope>NUCLEOTIDE SEQUENCE [LARGE SCALE GENOMIC DNA]</scope>
    <source>
        <strain evidence="9">DX253</strain>
    </source>
</reference>
<dbReference type="EMBL" id="AEMG01000015">
    <property type="protein sequence ID" value="EFW91372.1"/>
    <property type="molecule type" value="Genomic_DNA"/>
</dbReference>
<feature type="transmembrane region" description="Helical" evidence="7">
    <location>
        <begin position="240"/>
        <end position="263"/>
    </location>
</feature>
<feature type="compositionally biased region" description="Polar residues" evidence="6">
    <location>
        <begin position="366"/>
        <end position="377"/>
    </location>
</feature>
<sequence>MVDIRFDTLPPRNRLGWWVFVLLLALVAGFVTYSFVGLVVLGVFGYYATRPIYRRLRVITDSDGVIAALTLLVVFLPIVLLTFYAGFQLFQQAQQAFGGTANSTLVTNYLGALPKAQQERVLAAMQQPQQFVSNPQKTVQTVLHSGLRVTSAVIGGIMLIALSVTLAYFFLKNDDQLSSGLTQLFGGKDTTAYAYAVAVDEDLESVFFGNLLFIVVMSLIAAAAYWGTNVVAPGDLHVPMVFVLAFLTGVASLIPIVVGKLVYLPVVGYLGIQAVNAGGDYLVFVGGVLVVYFLLLDTLPQTFLQPYITGRQLDMVMMMFAYLLGPILFGWYGFFLLPILFILMLEAVRIVLPELLHGDPLTPSVSMGESVGTNPSSVGDVPQDGKTDEGSGDAEADVE</sequence>
<feature type="transmembrane region" description="Helical" evidence="7">
    <location>
        <begin position="15"/>
        <end position="44"/>
    </location>
</feature>
<dbReference type="Proteomes" id="UP000003751">
    <property type="component" value="Unassembled WGS sequence"/>
</dbReference>
<feature type="transmembrane region" description="Helical" evidence="7">
    <location>
        <begin position="275"/>
        <end position="295"/>
    </location>
</feature>
<comment type="subcellular location">
    <subcellularLocation>
        <location evidence="1">Membrane</location>
        <topology evidence="1">Multi-pass membrane protein</topology>
    </subcellularLocation>
</comment>
<evidence type="ECO:0000256" key="3">
    <source>
        <dbReference type="ARBA" id="ARBA00022692"/>
    </source>
</evidence>
<keyword evidence="3 7" id="KW-0812">Transmembrane</keyword>
<evidence type="ECO:0000256" key="2">
    <source>
        <dbReference type="ARBA" id="ARBA00009773"/>
    </source>
</evidence>
<dbReference type="RefSeq" id="WP_007981044.1">
    <property type="nucleotide sequence ID" value="NZ_AEMG01000015.1"/>
</dbReference>
<dbReference type="AlphaFoldDB" id="E7QVV9"/>
<evidence type="ECO:0000313" key="9">
    <source>
        <dbReference type="EMBL" id="SHL12183.1"/>
    </source>
</evidence>
<evidence type="ECO:0000256" key="1">
    <source>
        <dbReference type="ARBA" id="ARBA00004141"/>
    </source>
</evidence>
<name>E7QVV9_HALPU</name>
<feature type="transmembrane region" description="Helical" evidence="7">
    <location>
        <begin position="315"/>
        <end position="343"/>
    </location>
</feature>
<gene>
    <name evidence="9" type="ORF">SAMN05444342_3095</name>
    <name evidence="8" type="ORF">ZOD2009_14736</name>
</gene>
<keyword evidence="5 7" id="KW-0472">Membrane</keyword>
<dbReference type="InterPro" id="IPR002549">
    <property type="entry name" value="AI-2E-like"/>
</dbReference>
<evidence type="ECO:0000313" key="8">
    <source>
        <dbReference type="EMBL" id="EFW91372.1"/>
    </source>
</evidence>
<dbReference type="GO" id="GO:0016020">
    <property type="term" value="C:membrane"/>
    <property type="evidence" value="ECO:0007669"/>
    <property type="project" value="UniProtKB-SubCell"/>
</dbReference>
<feature type="region of interest" description="Disordered" evidence="6">
    <location>
        <begin position="366"/>
        <end position="399"/>
    </location>
</feature>
<reference evidence="11" key="3">
    <citation type="submission" date="2016-11" db="EMBL/GenBank/DDBJ databases">
        <authorList>
            <person name="Varghese N."/>
            <person name="Submissions S."/>
        </authorList>
    </citation>
    <scope>NUCLEOTIDE SEQUENCE [LARGE SCALE GENOMIC DNA]</scope>
    <source>
        <strain evidence="11">DX253</strain>
    </source>
</reference>
<evidence type="ECO:0000256" key="5">
    <source>
        <dbReference type="ARBA" id="ARBA00023136"/>
    </source>
</evidence>
<evidence type="ECO:0000256" key="7">
    <source>
        <dbReference type="SAM" id="Phobius"/>
    </source>
</evidence>
<dbReference type="EMBL" id="FRAN01000004">
    <property type="protein sequence ID" value="SHL12183.1"/>
    <property type="molecule type" value="Genomic_DNA"/>
</dbReference>
<feature type="compositionally biased region" description="Acidic residues" evidence="6">
    <location>
        <begin position="390"/>
        <end position="399"/>
    </location>
</feature>
<evidence type="ECO:0000256" key="4">
    <source>
        <dbReference type="ARBA" id="ARBA00022989"/>
    </source>
</evidence>
<proteinExistence type="inferred from homology"/>
<keyword evidence="4 7" id="KW-1133">Transmembrane helix</keyword>
<protein>
    <submittedName>
        <fullName evidence="8 9">Permease</fullName>
    </submittedName>
</protein>
<comment type="similarity">
    <text evidence="2">Belongs to the autoinducer-2 exporter (AI-2E) (TC 2.A.86) family.</text>
</comment>
<evidence type="ECO:0000313" key="11">
    <source>
        <dbReference type="Proteomes" id="UP000184203"/>
    </source>
</evidence>
<evidence type="ECO:0000256" key="6">
    <source>
        <dbReference type="SAM" id="MobiDB-lite"/>
    </source>
</evidence>
<feature type="transmembrane region" description="Helical" evidence="7">
    <location>
        <begin position="152"/>
        <end position="171"/>
    </location>
</feature>
<feature type="transmembrane region" description="Helical" evidence="7">
    <location>
        <begin position="65"/>
        <end position="87"/>
    </location>
</feature>
<evidence type="ECO:0000313" key="10">
    <source>
        <dbReference type="Proteomes" id="UP000003751"/>
    </source>
</evidence>
<dbReference type="PATRIC" id="fig|797209.4.peg.2905"/>
<dbReference type="OrthoDB" id="282734at2157"/>
<accession>E7QVV9</accession>
<dbReference type="STRING" id="797209.GCA_000376445_03459"/>
<dbReference type="eggNOG" id="arCOG02642">
    <property type="taxonomic scope" value="Archaea"/>
</dbReference>
<keyword evidence="11" id="KW-1185">Reference proteome</keyword>